<evidence type="ECO:0000313" key="2">
    <source>
        <dbReference type="Proteomes" id="UP000054481"/>
    </source>
</evidence>
<sequence length="171" mass="19067">MFVSMLRPNLFRPRFLSTAATKTPAFILTRDHILRAFAPLAETKDAAIRERFFTDSIVPDVTWTITGSAHSLAGTRRSLEAHSAASFNKLGQKLRGPIAFTVTRVIVDAEPGPDGWWACVETRGEATRSTGEPYNNEYVWLTRWNAAGKMDEVRSYFDTMLSEEVLRGPGG</sequence>
<dbReference type="OrthoDB" id="10264449at2759"/>
<proteinExistence type="predicted"/>
<dbReference type="Proteomes" id="UP000054481">
    <property type="component" value="Unassembled WGS sequence"/>
</dbReference>
<organism evidence="1 2">
    <name type="scientific">Hirsutella minnesotensis 3608</name>
    <dbReference type="NCBI Taxonomy" id="1043627"/>
    <lineage>
        <taxon>Eukaryota</taxon>
        <taxon>Fungi</taxon>
        <taxon>Dikarya</taxon>
        <taxon>Ascomycota</taxon>
        <taxon>Pezizomycotina</taxon>
        <taxon>Sordariomycetes</taxon>
        <taxon>Hypocreomycetidae</taxon>
        <taxon>Hypocreales</taxon>
        <taxon>Ophiocordycipitaceae</taxon>
        <taxon>Hirsutella</taxon>
    </lineage>
</organism>
<dbReference type="AlphaFoldDB" id="A0A0F8A4M6"/>
<dbReference type="SUPFAM" id="SSF54427">
    <property type="entry name" value="NTF2-like"/>
    <property type="match status" value="1"/>
</dbReference>
<dbReference type="EMBL" id="KQ030531">
    <property type="protein sequence ID" value="KJZ73844.1"/>
    <property type="molecule type" value="Genomic_DNA"/>
</dbReference>
<protein>
    <recommendedName>
        <fullName evidence="3">SnoaL-like domain-containing protein</fullName>
    </recommendedName>
</protein>
<reference evidence="1 2" key="1">
    <citation type="journal article" date="2014" name="Genome Biol. Evol.">
        <title>Comparative genomics and transcriptomics analyses reveal divergent lifestyle features of nematode endoparasitic fungus Hirsutella minnesotensis.</title>
        <authorList>
            <person name="Lai Y."/>
            <person name="Liu K."/>
            <person name="Zhang X."/>
            <person name="Zhang X."/>
            <person name="Li K."/>
            <person name="Wang N."/>
            <person name="Shu C."/>
            <person name="Wu Y."/>
            <person name="Wang C."/>
            <person name="Bushley K.E."/>
            <person name="Xiang M."/>
            <person name="Liu X."/>
        </authorList>
    </citation>
    <scope>NUCLEOTIDE SEQUENCE [LARGE SCALE GENOMIC DNA]</scope>
    <source>
        <strain evidence="1 2">3608</strain>
    </source>
</reference>
<keyword evidence="2" id="KW-1185">Reference proteome</keyword>
<evidence type="ECO:0000313" key="1">
    <source>
        <dbReference type="EMBL" id="KJZ73844.1"/>
    </source>
</evidence>
<dbReference type="Gene3D" id="3.10.450.50">
    <property type="match status" value="1"/>
</dbReference>
<gene>
    <name evidence="1" type="ORF">HIM_06737</name>
</gene>
<evidence type="ECO:0008006" key="3">
    <source>
        <dbReference type="Google" id="ProtNLM"/>
    </source>
</evidence>
<name>A0A0F8A4M6_9HYPO</name>
<accession>A0A0F8A4M6</accession>
<dbReference type="InterPro" id="IPR032710">
    <property type="entry name" value="NTF2-like_dom_sf"/>
</dbReference>